<gene>
    <name evidence="1" type="ORF">GCM10023185_01470</name>
</gene>
<dbReference type="RefSeq" id="WP_345232871.1">
    <property type="nucleotide sequence ID" value="NZ_BAABGZ010000006.1"/>
</dbReference>
<evidence type="ECO:0000313" key="2">
    <source>
        <dbReference type="Proteomes" id="UP001501153"/>
    </source>
</evidence>
<protein>
    <submittedName>
        <fullName evidence="1">Uncharacterized protein</fullName>
    </submittedName>
</protein>
<organism evidence="1 2">
    <name type="scientific">Hymenobacter saemangeumensis</name>
    <dbReference type="NCBI Taxonomy" id="1084522"/>
    <lineage>
        <taxon>Bacteria</taxon>
        <taxon>Pseudomonadati</taxon>
        <taxon>Bacteroidota</taxon>
        <taxon>Cytophagia</taxon>
        <taxon>Cytophagales</taxon>
        <taxon>Hymenobacteraceae</taxon>
        <taxon>Hymenobacter</taxon>
    </lineage>
</organism>
<name>A0ABP8HXI2_9BACT</name>
<keyword evidence="2" id="KW-1185">Reference proteome</keyword>
<accession>A0ABP8HXI2</accession>
<sequence>MSPYEQLLHIAFHAPNDVRYYLTPAALQAYDAFRKAPRNEQPFRFEQVRLGLAMGLLKLLADLGDHHESRQVLAVLHRALNEGRSPEDIDRIISRDAKLFDQLYSNLYVNEQGEELLNLFGRTLDADAPQLLEEVALDAVDLARTLDFTEDEEEED</sequence>
<dbReference type="EMBL" id="BAABGZ010000006">
    <property type="protein sequence ID" value="GAA4346848.1"/>
    <property type="molecule type" value="Genomic_DNA"/>
</dbReference>
<proteinExistence type="predicted"/>
<reference evidence="2" key="1">
    <citation type="journal article" date="2019" name="Int. J. Syst. Evol. Microbiol.">
        <title>The Global Catalogue of Microorganisms (GCM) 10K type strain sequencing project: providing services to taxonomists for standard genome sequencing and annotation.</title>
        <authorList>
            <consortium name="The Broad Institute Genomics Platform"/>
            <consortium name="The Broad Institute Genome Sequencing Center for Infectious Disease"/>
            <person name="Wu L."/>
            <person name="Ma J."/>
        </authorList>
    </citation>
    <scope>NUCLEOTIDE SEQUENCE [LARGE SCALE GENOMIC DNA]</scope>
    <source>
        <strain evidence="2">JCM 17923</strain>
    </source>
</reference>
<evidence type="ECO:0000313" key="1">
    <source>
        <dbReference type="EMBL" id="GAA4346848.1"/>
    </source>
</evidence>
<dbReference type="Proteomes" id="UP001501153">
    <property type="component" value="Unassembled WGS sequence"/>
</dbReference>
<comment type="caution">
    <text evidence="1">The sequence shown here is derived from an EMBL/GenBank/DDBJ whole genome shotgun (WGS) entry which is preliminary data.</text>
</comment>